<dbReference type="Pfam" id="PF00196">
    <property type="entry name" value="GerE"/>
    <property type="match status" value="1"/>
</dbReference>
<keyword evidence="3" id="KW-0804">Transcription</keyword>
<gene>
    <name evidence="5" type="ORF">GCM10025883_28080</name>
</gene>
<dbReference type="SUPFAM" id="SSF48452">
    <property type="entry name" value="TPR-like"/>
    <property type="match status" value="1"/>
</dbReference>
<sequence>MPRRSAAGGLLDGRRHLRTEIDAIIAKARSHETDGGASLTAIGKVVDDWGEEVDTALLRARYTLGQILYRQGAVREALDAHLTTVAIAERAGFQGSPYATNARALAVLCAYEIGDWDRAAELAAHGAELSEEAAAPLDAAASLLHAGRGGRRAIKIFRCLRSQWEFDRSTVVQSGVAALDAHGWSGDLDGARALRRDVVTYLRRIEEQAQVMVEVRLDALLLGHLATRAHLAGADERAALLEEGEELLGEALSVWDSEPGLPPKTTEARAWESRARAEHAHLRWRAGESVDLNSLVGEFSTCAGLFASRGDRYEESRCRSRLASVLTAAGRGDEADRERDAAIETARALGAAPLAAELGSAVAGVAGGSTAGSPVPSPSHPETPRRVVVQLTPREHEVLTLVARGRSNGEVGRELFISTKTVSVHVSNILAKLGASGRGEAVALARDLGLLE</sequence>
<dbReference type="SMART" id="SM00421">
    <property type="entry name" value="HTH_LUXR"/>
    <property type="match status" value="1"/>
</dbReference>
<organism evidence="5 6">
    <name type="scientific">Mobilicoccus caccae</name>
    <dbReference type="NCBI Taxonomy" id="1859295"/>
    <lineage>
        <taxon>Bacteria</taxon>
        <taxon>Bacillati</taxon>
        <taxon>Actinomycetota</taxon>
        <taxon>Actinomycetes</taxon>
        <taxon>Micrococcales</taxon>
        <taxon>Dermatophilaceae</taxon>
        <taxon>Mobilicoccus</taxon>
    </lineage>
</organism>
<evidence type="ECO:0000313" key="5">
    <source>
        <dbReference type="EMBL" id="GMA40763.1"/>
    </source>
</evidence>
<dbReference type="RefSeq" id="WP_284304410.1">
    <property type="nucleotide sequence ID" value="NZ_BSUO01000001.1"/>
</dbReference>
<dbReference type="SUPFAM" id="SSF46894">
    <property type="entry name" value="C-terminal effector domain of the bipartite response regulators"/>
    <property type="match status" value="1"/>
</dbReference>
<reference evidence="6" key="1">
    <citation type="journal article" date="2019" name="Int. J. Syst. Evol. Microbiol.">
        <title>The Global Catalogue of Microorganisms (GCM) 10K type strain sequencing project: providing services to taxonomists for standard genome sequencing and annotation.</title>
        <authorList>
            <consortium name="The Broad Institute Genomics Platform"/>
            <consortium name="The Broad Institute Genome Sequencing Center for Infectious Disease"/>
            <person name="Wu L."/>
            <person name="Ma J."/>
        </authorList>
    </citation>
    <scope>NUCLEOTIDE SEQUENCE [LARGE SCALE GENOMIC DNA]</scope>
    <source>
        <strain evidence="6">NBRC 113072</strain>
    </source>
</reference>
<accession>A0ABQ6IS52</accession>
<dbReference type="PROSITE" id="PS00622">
    <property type="entry name" value="HTH_LUXR_1"/>
    <property type="match status" value="1"/>
</dbReference>
<dbReference type="InterPro" id="IPR036388">
    <property type="entry name" value="WH-like_DNA-bd_sf"/>
</dbReference>
<keyword evidence="2" id="KW-0238">DNA-binding</keyword>
<dbReference type="PRINTS" id="PR00038">
    <property type="entry name" value="HTHLUXR"/>
</dbReference>
<dbReference type="InterPro" id="IPR016032">
    <property type="entry name" value="Sig_transdc_resp-reg_C-effctor"/>
</dbReference>
<dbReference type="Proteomes" id="UP001157126">
    <property type="component" value="Unassembled WGS sequence"/>
</dbReference>
<dbReference type="InterPro" id="IPR000792">
    <property type="entry name" value="Tscrpt_reg_LuxR_C"/>
</dbReference>
<keyword evidence="6" id="KW-1185">Reference proteome</keyword>
<keyword evidence="1" id="KW-0805">Transcription regulation</keyword>
<name>A0ABQ6IS52_9MICO</name>
<dbReference type="PROSITE" id="PS50043">
    <property type="entry name" value="HTH_LUXR_2"/>
    <property type="match status" value="1"/>
</dbReference>
<dbReference type="CDD" id="cd06170">
    <property type="entry name" value="LuxR_C_like"/>
    <property type="match status" value="1"/>
</dbReference>
<dbReference type="PANTHER" id="PTHR44688">
    <property type="entry name" value="DNA-BINDING TRANSCRIPTIONAL ACTIVATOR DEVR_DOSR"/>
    <property type="match status" value="1"/>
</dbReference>
<dbReference type="InterPro" id="IPR011990">
    <property type="entry name" value="TPR-like_helical_dom_sf"/>
</dbReference>
<evidence type="ECO:0000256" key="3">
    <source>
        <dbReference type="ARBA" id="ARBA00023163"/>
    </source>
</evidence>
<dbReference type="PANTHER" id="PTHR44688:SF16">
    <property type="entry name" value="DNA-BINDING TRANSCRIPTIONAL ACTIVATOR DEVR_DOSR"/>
    <property type="match status" value="1"/>
</dbReference>
<evidence type="ECO:0000256" key="2">
    <source>
        <dbReference type="ARBA" id="ARBA00023125"/>
    </source>
</evidence>
<dbReference type="Gene3D" id="1.10.10.10">
    <property type="entry name" value="Winged helix-like DNA-binding domain superfamily/Winged helix DNA-binding domain"/>
    <property type="match status" value="1"/>
</dbReference>
<evidence type="ECO:0000256" key="1">
    <source>
        <dbReference type="ARBA" id="ARBA00023015"/>
    </source>
</evidence>
<feature type="domain" description="HTH luxR-type" evidence="4">
    <location>
        <begin position="384"/>
        <end position="449"/>
    </location>
</feature>
<evidence type="ECO:0000259" key="4">
    <source>
        <dbReference type="PROSITE" id="PS50043"/>
    </source>
</evidence>
<comment type="caution">
    <text evidence="5">The sequence shown here is derived from an EMBL/GenBank/DDBJ whole genome shotgun (WGS) entry which is preliminary data.</text>
</comment>
<protein>
    <recommendedName>
        <fullName evidence="4">HTH luxR-type domain-containing protein</fullName>
    </recommendedName>
</protein>
<proteinExistence type="predicted"/>
<evidence type="ECO:0000313" key="6">
    <source>
        <dbReference type="Proteomes" id="UP001157126"/>
    </source>
</evidence>
<dbReference type="EMBL" id="BSUO01000001">
    <property type="protein sequence ID" value="GMA40763.1"/>
    <property type="molecule type" value="Genomic_DNA"/>
</dbReference>